<evidence type="ECO:0000313" key="8">
    <source>
        <dbReference type="EMBL" id="CAG2230781.1"/>
    </source>
</evidence>
<feature type="domain" description="ZZ-type" evidence="7">
    <location>
        <begin position="726"/>
        <end position="782"/>
    </location>
</feature>
<evidence type="ECO:0000313" key="9">
    <source>
        <dbReference type="Proteomes" id="UP000683360"/>
    </source>
</evidence>
<dbReference type="SMART" id="SM00291">
    <property type="entry name" value="ZnF_ZZ"/>
    <property type="match status" value="2"/>
</dbReference>
<name>A0A8S3TI77_MYTED</name>
<dbReference type="PANTHER" id="PTHR22772:SF4">
    <property type="entry name" value="ZINC FINGER ZZ-TYPE AND EF-HAND DOMAIN-CONTAINING PROTEIN 1"/>
    <property type="match status" value="1"/>
</dbReference>
<dbReference type="GO" id="GO:0023052">
    <property type="term" value="P:signaling"/>
    <property type="evidence" value="ECO:0007669"/>
    <property type="project" value="InterPro"/>
</dbReference>
<evidence type="ECO:0000256" key="6">
    <source>
        <dbReference type="SAM" id="MobiDB-lite"/>
    </source>
</evidence>
<dbReference type="GO" id="GO:0008270">
    <property type="term" value="F:zinc ion binding"/>
    <property type="evidence" value="ECO:0007669"/>
    <property type="project" value="UniProtKB-KW"/>
</dbReference>
<dbReference type="EMBL" id="CAJPWZ010002100">
    <property type="protein sequence ID" value="CAG2230781.1"/>
    <property type="molecule type" value="Genomic_DNA"/>
</dbReference>
<dbReference type="Proteomes" id="UP000683360">
    <property type="component" value="Unassembled WGS sequence"/>
</dbReference>
<dbReference type="CDD" id="cd02249">
    <property type="entry name" value="ZZ"/>
    <property type="match status" value="1"/>
</dbReference>
<dbReference type="InterPro" id="IPR000433">
    <property type="entry name" value="Znf_ZZ"/>
</dbReference>
<dbReference type="InterPro" id="IPR043145">
    <property type="entry name" value="Znf_ZZ_sf"/>
</dbReference>
<gene>
    <name evidence="8" type="ORF">MEDL_43600</name>
</gene>
<feature type="region of interest" description="Disordered" evidence="6">
    <location>
        <begin position="295"/>
        <end position="349"/>
    </location>
</feature>
<dbReference type="InterPro" id="IPR005026">
    <property type="entry name" value="SAPAP"/>
</dbReference>
<evidence type="ECO:0000256" key="1">
    <source>
        <dbReference type="ARBA" id="ARBA00008839"/>
    </source>
</evidence>
<feature type="compositionally biased region" description="Low complexity" evidence="6">
    <location>
        <begin position="295"/>
        <end position="308"/>
    </location>
</feature>
<dbReference type="PROSITE" id="PS50135">
    <property type="entry name" value="ZF_ZZ_2"/>
    <property type="match status" value="2"/>
</dbReference>
<accession>A0A8S3TI77</accession>
<dbReference type="Gene3D" id="3.30.60.90">
    <property type="match status" value="2"/>
</dbReference>
<keyword evidence="4" id="KW-0862">Zinc</keyword>
<keyword evidence="2" id="KW-0479">Metal-binding</keyword>
<organism evidence="8 9">
    <name type="scientific">Mytilus edulis</name>
    <name type="common">Blue mussel</name>
    <dbReference type="NCBI Taxonomy" id="6550"/>
    <lineage>
        <taxon>Eukaryota</taxon>
        <taxon>Metazoa</taxon>
        <taxon>Spiralia</taxon>
        <taxon>Lophotrochozoa</taxon>
        <taxon>Mollusca</taxon>
        <taxon>Bivalvia</taxon>
        <taxon>Autobranchia</taxon>
        <taxon>Pteriomorphia</taxon>
        <taxon>Mytilida</taxon>
        <taxon>Mytiloidea</taxon>
        <taxon>Mytilidae</taxon>
        <taxon>Mytilinae</taxon>
        <taxon>Mytilus</taxon>
    </lineage>
</organism>
<dbReference type="InterPro" id="IPR040099">
    <property type="entry name" value="ZZEF1"/>
</dbReference>
<dbReference type="AlphaFoldDB" id="A0A8S3TI77"/>
<comment type="similarity">
    <text evidence="1">Belongs to the SAPAP family.</text>
</comment>
<comment type="caution">
    <text evidence="8">The sequence shown here is derived from an EMBL/GenBank/DDBJ whole genome shotgun (WGS) entry which is preliminary data.</text>
</comment>
<evidence type="ECO:0000259" key="7">
    <source>
        <dbReference type="PROSITE" id="PS50135"/>
    </source>
</evidence>
<dbReference type="Pfam" id="PF00569">
    <property type="entry name" value="ZZ"/>
    <property type="match status" value="2"/>
</dbReference>
<dbReference type="SUPFAM" id="SSF57850">
    <property type="entry name" value="RING/U-box"/>
    <property type="match status" value="2"/>
</dbReference>
<feature type="compositionally biased region" description="Basic and acidic residues" evidence="6">
    <location>
        <begin position="321"/>
        <end position="349"/>
    </location>
</feature>
<feature type="compositionally biased region" description="Polar residues" evidence="6">
    <location>
        <begin position="16"/>
        <end position="29"/>
    </location>
</feature>
<dbReference type="PROSITE" id="PS01357">
    <property type="entry name" value="ZF_ZZ_1"/>
    <property type="match status" value="1"/>
</dbReference>
<feature type="region of interest" description="Disordered" evidence="6">
    <location>
        <begin position="1"/>
        <end position="58"/>
    </location>
</feature>
<sequence length="832" mass="94968">MKGSDPSILSEESRDVTTPSKVVFSSTQDNLKDKSNDSKVLNSHKKDHSLSDSSLNPVVTPLSHNVEYTEMPKLADSAEIVLPDNSKTPSYLKLSCSVSGYGRYSSNPMSPEMAKVMSPVQRTSISSNSEFGLIRPQPLVYNRANRNVTNSVNSSLINGHSVLDGTQYPTGDPKLDGEYYLNVTKTEAVHLVSLCRQIETDLYCQDIPEDASGKIRAAVGKANLLVNQKFKQFEELCYEHMNPTVDGKLLKWEDLQGFWEMIKIQVDNVEEMFTELELIRQNGWKELCMHSRESSISSSPKSVSNASTPAGTSGSRRRVSKTKETPESSPERTERLKLAKARDDARKKMMAEKRAAMKKKQQNNSDDVEIYIADNVNISYSVQPYQLVKSYLVHPVSIGDHCVSDGILHAYSTAESIRMQLLQLKQKIAAAEKEEENDEEPALVCKDKAMYLLKFAGLTKIQLKNEMRSKAAKQWKKLSNKKNEKIKLDVTDKYPSFRLVLEFVQDPAWTTERVNRMIQERVNHAKAVSDVYSFTAEFLRIHCLSVSNGIFQVYSAVLFFQELLSYQDGFAKHYADGLDGCGLQQEAKVRQAYYQLIRRLSEPFHNLHKHELDKKIMPAYEFIQTCLLHLLDIEWQAYDLTFVTETKLPSLYLDVAKETVKMRDCMVDHQDEDNQLKEYEKFIKWFEDCSSGFEEWYEKNKVDDPKFKEEKRQVQMFVARFCDLLEVEISCDGCGVTLPGRRYRCLQCSDMDLCATCFAGGVKPEGDHGDDHEFVHLVYKCNMCQAFIVGTRIHCNQCEDFDLCIGCHNKGSYPKEHNTDHDITKFPMIKCK</sequence>
<evidence type="ECO:0000256" key="3">
    <source>
        <dbReference type="ARBA" id="ARBA00022771"/>
    </source>
</evidence>
<keyword evidence="3 5" id="KW-0863">Zinc-finger</keyword>
<reference evidence="8" key="1">
    <citation type="submission" date="2021-03" db="EMBL/GenBank/DDBJ databases">
        <authorList>
            <person name="Bekaert M."/>
        </authorList>
    </citation>
    <scope>NUCLEOTIDE SEQUENCE</scope>
</reference>
<protein>
    <recommendedName>
        <fullName evidence="7">ZZ-type domain-containing protein</fullName>
    </recommendedName>
</protein>
<dbReference type="PANTHER" id="PTHR22772">
    <property type="entry name" value="NOVEL ZZ TYPE ZINC FINGER DOMAIN CONTAINING PROTEIN"/>
    <property type="match status" value="1"/>
</dbReference>
<keyword evidence="9" id="KW-1185">Reference proteome</keyword>
<feature type="domain" description="ZZ-type" evidence="7">
    <location>
        <begin position="776"/>
        <end position="831"/>
    </location>
</feature>
<proteinExistence type="inferred from homology"/>
<evidence type="ECO:0000256" key="4">
    <source>
        <dbReference type="ARBA" id="ARBA00022833"/>
    </source>
</evidence>
<dbReference type="OrthoDB" id="661148at2759"/>
<evidence type="ECO:0000256" key="5">
    <source>
        <dbReference type="PROSITE-ProRule" id="PRU00228"/>
    </source>
</evidence>
<evidence type="ECO:0000256" key="2">
    <source>
        <dbReference type="ARBA" id="ARBA00022723"/>
    </source>
</evidence>
<dbReference type="Pfam" id="PF03359">
    <property type="entry name" value="GKAP"/>
    <property type="match status" value="1"/>
</dbReference>